<gene>
    <name evidence="1" type="ORF">ANANG_G00119920</name>
</gene>
<dbReference type="EMBL" id="JAFIRN010000006">
    <property type="protein sequence ID" value="KAG5846904.1"/>
    <property type="molecule type" value="Genomic_DNA"/>
</dbReference>
<proteinExistence type="predicted"/>
<evidence type="ECO:0000313" key="1">
    <source>
        <dbReference type="EMBL" id="KAG5846904.1"/>
    </source>
</evidence>
<accession>A0A9D3MDC2</accession>
<keyword evidence="2" id="KW-1185">Reference proteome</keyword>
<dbReference type="Proteomes" id="UP001044222">
    <property type="component" value="Chromosome 6"/>
</dbReference>
<protein>
    <submittedName>
        <fullName evidence="1">Uncharacterized protein</fullName>
    </submittedName>
</protein>
<dbReference type="AlphaFoldDB" id="A0A9D3MDC2"/>
<name>A0A9D3MDC2_ANGAN</name>
<reference evidence="1" key="1">
    <citation type="submission" date="2021-01" db="EMBL/GenBank/DDBJ databases">
        <title>A chromosome-scale assembly of European eel, Anguilla anguilla.</title>
        <authorList>
            <person name="Henkel C."/>
            <person name="Jong-Raadsen S.A."/>
            <person name="Dufour S."/>
            <person name="Weltzien F.-A."/>
            <person name="Palstra A.P."/>
            <person name="Pelster B."/>
            <person name="Spaink H.P."/>
            <person name="Van Den Thillart G.E."/>
            <person name="Jansen H."/>
            <person name="Zahm M."/>
            <person name="Klopp C."/>
            <person name="Cedric C."/>
            <person name="Louis A."/>
            <person name="Berthelot C."/>
            <person name="Parey E."/>
            <person name="Roest Crollius H."/>
            <person name="Montfort J."/>
            <person name="Robinson-Rechavi M."/>
            <person name="Bucao C."/>
            <person name="Bouchez O."/>
            <person name="Gislard M."/>
            <person name="Lluch J."/>
            <person name="Milhes M."/>
            <person name="Lampietro C."/>
            <person name="Lopez Roques C."/>
            <person name="Donnadieu C."/>
            <person name="Braasch I."/>
            <person name="Desvignes T."/>
            <person name="Postlethwait J."/>
            <person name="Bobe J."/>
            <person name="Guiguen Y."/>
            <person name="Dirks R."/>
        </authorList>
    </citation>
    <scope>NUCLEOTIDE SEQUENCE</scope>
    <source>
        <strain evidence="1">Tag_6206</strain>
        <tissue evidence="1">Liver</tissue>
    </source>
</reference>
<organism evidence="1 2">
    <name type="scientific">Anguilla anguilla</name>
    <name type="common">European freshwater eel</name>
    <name type="synonym">Muraena anguilla</name>
    <dbReference type="NCBI Taxonomy" id="7936"/>
    <lineage>
        <taxon>Eukaryota</taxon>
        <taxon>Metazoa</taxon>
        <taxon>Chordata</taxon>
        <taxon>Craniata</taxon>
        <taxon>Vertebrata</taxon>
        <taxon>Euteleostomi</taxon>
        <taxon>Actinopterygii</taxon>
        <taxon>Neopterygii</taxon>
        <taxon>Teleostei</taxon>
        <taxon>Anguilliformes</taxon>
        <taxon>Anguillidae</taxon>
        <taxon>Anguilla</taxon>
    </lineage>
</organism>
<sequence>MCCQLVHGTPGASCSTEVPGLQASYTPVLLVSTNFTLRELMASSLVPFSSFRIGFLQHTAFQMNFQWRQ</sequence>
<comment type="caution">
    <text evidence="1">The sequence shown here is derived from an EMBL/GenBank/DDBJ whole genome shotgun (WGS) entry which is preliminary data.</text>
</comment>
<evidence type="ECO:0000313" key="2">
    <source>
        <dbReference type="Proteomes" id="UP001044222"/>
    </source>
</evidence>